<dbReference type="GO" id="GO:0004713">
    <property type="term" value="F:protein tyrosine kinase activity"/>
    <property type="evidence" value="ECO:0007669"/>
    <property type="project" value="InterPro"/>
</dbReference>
<dbReference type="InterPro" id="IPR051931">
    <property type="entry name" value="PAK3-like"/>
</dbReference>
<dbReference type="PROSITE" id="PS00109">
    <property type="entry name" value="PROTEIN_KINASE_TYR"/>
    <property type="match status" value="1"/>
</dbReference>
<dbReference type="InterPro" id="IPR000719">
    <property type="entry name" value="Prot_kinase_dom"/>
</dbReference>
<reference evidence="5 6" key="1">
    <citation type="submission" date="2019-03" db="EMBL/GenBank/DDBJ databases">
        <title>Genomic Encyclopedia of Archaeal and Bacterial Type Strains, Phase II (KMG-II): from individual species to whole genera.</title>
        <authorList>
            <person name="Goeker M."/>
        </authorList>
    </citation>
    <scope>NUCLEOTIDE SEQUENCE [LARGE SCALE GENOMIC DNA]</scope>
    <source>
        <strain evidence="5 6">DSM 45499</strain>
    </source>
</reference>
<dbReference type="RefSeq" id="WP_133902779.1">
    <property type="nucleotide sequence ID" value="NZ_SOCP01000004.1"/>
</dbReference>
<keyword evidence="5" id="KW-0723">Serine/threonine-protein kinase</keyword>
<dbReference type="SMART" id="SM00219">
    <property type="entry name" value="TyrKc"/>
    <property type="match status" value="1"/>
</dbReference>
<dbReference type="PANTHER" id="PTHR45832">
    <property type="entry name" value="SERINE/THREONINE-PROTEIN KINASE SAMKA-RELATED-RELATED"/>
    <property type="match status" value="1"/>
</dbReference>
<dbReference type="OrthoDB" id="9762169at2"/>
<evidence type="ECO:0000313" key="6">
    <source>
        <dbReference type="Proteomes" id="UP000294927"/>
    </source>
</evidence>
<dbReference type="PROSITE" id="PS50011">
    <property type="entry name" value="PROTEIN_KINASE_DOM"/>
    <property type="match status" value="1"/>
</dbReference>
<keyword evidence="3" id="KW-0067">ATP-binding</keyword>
<evidence type="ECO:0000259" key="4">
    <source>
        <dbReference type="PROSITE" id="PS50011"/>
    </source>
</evidence>
<organism evidence="5 6">
    <name type="scientific">Actinophytocola oryzae</name>
    <dbReference type="NCBI Taxonomy" id="502181"/>
    <lineage>
        <taxon>Bacteria</taxon>
        <taxon>Bacillati</taxon>
        <taxon>Actinomycetota</taxon>
        <taxon>Actinomycetes</taxon>
        <taxon>Pseudonocardiales</taxon>
        <taxon>Pseudonocardiaceae</taxon>
    </lineage>
</organism>
<comment type="similarity">
    <text evidence="1">Belongs to the protein kinase superfamily. STE Ser/Thr protein kinase family. STE20 subfamily.</text>
</comment>
<sequence>MRSDDVIADRYLLVEVIGAGGTGTVWLAEDLRGHRKVALRRPLTIGPGCRADLEREVEIARKFRHANAVEVYGVVGDGDDCWLAMEYFRATSLATKGVLPPRAVAAIGAQVADALAAAHAEDVVHRDVAPGNVLVADDGTAKVTDFGVSAWRGATTTGSGRVCGTPAFVSPEVADGGRASAMSDMFSLGATLFAAVEGRPPFGTGDPDACLRRIRSGREEIAVRAGALKPVLDALLQRDRATRPTAVQAGEMLDRVAAGQQVSPWPGVRRQPHGLLAAAAVAVIALLLLTVVRPWESEAGGPARTVLGDPRTADPCAVADSRVLGRFGNATVAGDHGGFDRCDVLIAVSGDDEIDVVFRLDSAATGEDGPPRVVRHAPRREIDGCGIALTLADLAVLEITARSDDDVDTDYCQVATVAADQAEHVLARHREFPRRPSADPRSLARVDACRLVPRDELATVPAFAGASPSRGFGGWTCRWQSEGGALRVVFERADLAAASEGTRTVVAGRDVYVEPEGYGEFTCAARVFHLRYADRHGGGHVELALVVAEGGASMTDLCRVAVAFAAPVATRLPEV</sequence>
<dbReference type="SUPFAM" id="SSF56112">
    <property type="entry name" value="Protein kinase-like (PK-like)"/>
    <property type="match status" value="1"/>
</dbReference>
<dbReference type="GO" id="GO:0004674">
    <property type="term" value="F:protein serine/threonine kinase activity"/>
    <property type="evidence" value="ECO:0007669"/>
    <property type="project" value="UniProtKB-KW"/>
</dbReference>
<dbReference type="Proteomes" id="UP000294927">
    <property type="component" value="Unassembled WGS sequence"/>
</dbReference>
<comment type="caution">
    <text evidence="5">The sequence shown here is derived from an EMBL/GenBank/DDBJ whole genome shotgun (WGS) entry which is preliminary data.</text>
</comment>
<dbReference type="InterPro" id="IPR011009">
    <property type="entry name" value="Kinase-like_dom_sf"/>
</dbReference>
<dbReference type="Gene3D" id="1.10.510.10">
    <property type="entry name" value="Transferase(Phosphotransferase) domain 1"/>
    <property type="match status" value="1"/>
</dbReference>
<proteinExistence type="inferred from homology"/>
<evidence type="ECO:0000313" key="5">
    <source>
        <dbReference type="EMBL" id="TDV53748.1"/>
    </source>
</evidence>
<dbReference type="InterPro" id="IPR020635">
    <property type="entry name" value="Tyr_kinase_cat_dom"/>
</dbReference>
<dbReference type="CDD" id="cd14014">
    <property type="entry name" value="STKc_PknB_like"/>
    <property type="match status" value="1"/>
</dbReference>
<feature type="domain" description="Protein kinase" evidence="4">
    <location>
        <begin position="11"/>
        <end position="266"/>
    </location>
</feature>
<evidence type="ECO:0000256" key="2">
    <source>
        <dbReference type="ARBA" id="ARBA00022741"/>
    </source>
</evidence>
<name>A0A4R7VVT6_9PSEU</name>
<dbReference type="InterPro" id="IPR008266">
    <property type="entry name" value="Tyr_kinase_AS"/>
</dbReference>
<dbReference type="GO" id="GO:0005524">
    <property type="term" value="F:ATP binding"/>
    <property type="evidence" value="ECO:0007669"/>
    <property type="project" value="UniProtKB-KW"/>
</dbReference>
<dbReference type="AlphaFoldDB" id="A0A4R7VVT6"/>
<dbReference type="EMBL" id="SOCP01000004">
    <property type="protein sequence ID" value="TDV53748.1"/>
    <property type="molecule type" value="Genomic_DNA"/>
</dbReference>
<keyword evidence="6" id="KW-1185">Reference proteome</keyword>
<dbReference type="Pfam" id="PF00069">
    <property type="entry name" value="Pkinase"/>
    <property type="match status" value="1"/>
</dbReference>
<evidence type="ECO:0000256" key="1">
    <source>
        <dbReference type="ARBA" id="ARBA00008874"/>
    </source>
</evidence>
<accession>A0A4R7VVT6</accession>
<dbReference type="PANTHER" id="PTHR45832:SF22">
    <property type="entry name" value="SERINE_THREONINE-PROTEIN KINASE SAMKA-RELATED"/>
    <property type="match status" value="1"/>
</dbReference>
<dbReference type="Gene3D" id="3.30.200.20">
    <property type="entry name" value="Phosphorylase Kinase, domain 1"/>
    <property type="match status" value="1"/>
</dbReference>
<gene>
    <name evidence="5" type="ORF">CLV71_104216</name>
</gene>
<keyword evidence="5" id="KW-0418">Kinase</keyword>
<evidence type="ECO:0000256" key="3">
    <source>
        <dbReference type="ARBA" id="ARBA00022840"/>
    </source>
</evidence>
<keyword evidence="2" id="KW-0547">Nucleotide-binding</keyword>
<protein>
    <submittedName>
        <fullName evidence="5">Serine/threonine protein kinase</fullName>
    </submittedName>
</protein>
<keyword evidence="5" id="KW-0808">Transferase</keyword>